<keyword evidence="2" id="KW-0539">Nucleus</keyword>
<sequence length="554" mass="60730">MPSDQNGFKKPMALGSKARSFIPMTPRSLKPNHGSRGDFAKQVADHTGRGQDGQPPQKKFRSNAAPKGTKFASGYTDRAKERLKEQEDAGEGIQERLKALEKMVKDEEIDQETFEKLRDELGVGGDTSSTHLVKGLDFKLLERVRRGEDVNKAPITAVTEESPSAEEDVDVEDELEKALEKDVAVSAQTETSDPAGQDTADIETPAHTATLSRNEILRRLKENRKNPGLSSTEAATQEPQPSLDHSKFRKLESAKKPNKHKFTEIINGRRREVLVITGKDGQTKRKTRWLDPEPDPSTAKKSEEQPWGGDLSDELLARQKAAAEQAAKQDDDEEDDNIFGGVTDYDPLAGLNSDEDEDGGDKGPVTKKEGEPVEEAAVGEEESRIEMVKPLKSTAQPRNYFATGTADSTEEASRAPAHDPTILAAIKRAAQIRKQEEAEGAEAVSDADADVATRPAESSERSKALLKKLQQQSGQDDMDLDMGFGGDTRYDDDDGDTKQKLSEWRGVGAYGEDDEEDAGKKGGDAKRKRGGKKRKGDKNSYTDVMNVIEGRKKG</sequence>
<dbReference type="InterPro" id="IPR039896">
    <property type="entry name" value="Red-like"/>
</dbReference>
<name>A0ABR0S1L8_9EURO</name>
<evidence type="ECO:0000313" key="5">
    <source>
        <dbReference type="EMBL" id="KAK5946738.1"/>
    </source>
</evidence>
<evidence type="ECO:0000256" key="1">
    <source>
        <dbReference type="ARBA" id="ARBA00004123"/>
    </source>
</evidence>
<feature type="compositionally biased region" description="Basic and acidic residues" evidence="3">
    <location>
        <begin position="244"/>
        <end position="273"/>
    </location>
</feature>
<dbReference type="Pfam" id="PF07808">
    <property type="entry name" value="RED_N"/>
    <property type="match status" value="1"/>
</dbReference>
<keyword evidence="6" id="KW-1185">Reference proteome</keyword>
<dbReference type="PANTHER" id="PTHR12765">
    <property type="entry name" value="RED PROTEIN IK FACTOR CYTOKINE IK"/>
    <property type="match status" value="1"/>
</dbReference>
<feature type="region of interest" description="Disordered" evidence="3">
    <location>
        <begin position="149"/>
        <end position="554"/>
    </location>
</feature>
<feature type="domain" description="RED-like N-terminal" evidence="4">
    <location>
        <begin position="61"/>
        <end position="176"/>
    </location>
</feature>
<evidence type="ECO:0000313" key="6">
    <source>
        <dbReference type="Proteomes" id="UP001334248"/>
    </source>
</evidence>
<feature type="compositionally biased region" description="Basic and acidic residues" evidence="3">
    <location>
        <begin position="360"/>
        <end position="371"/>
    </location>
</feature>
<feature type="compositionally biased region" description="Basic residues" evidence="3">
    <location>
        <begin position="526"/>
        <end position="536"/>
    </location>
</feature>
<protein>
    <recommendedName>
        <fullName evidence="4">RED-like N-terminal domain-containing protein</fullName>
    </recommendedName>
</protein>
<reference evidence="5 6" key="1">
    <citation type="journal article" date="2023" name="Res Sq">
        <title>Genomic and morphological characterization of Knufia obscura isolated from the Mars 2020 spacecraft assembly facility.</title>
        <authorList>
            <person name="Chander A.M."/>
            <person name="Teixeira M.M."/>
            <person name="Singh N.K."/>
            <person name="Williams M.P."/>
            <person name="Parker C.W."/>
            <person name="Leo P."/>
            <person name="Stajich J.E."/>
            <person name="Torok T."/>
            <person name="Tighe S."/>
            <person name="Mason C.E."/>
            <person name="Venkateswaran K."/>
        </authorList>
    </citation>
    <scope>NUCLEOTIDE SEQUENCE [LARGE SCALE GENOMIC DNA]</scope>
    <source>
        <strain evidence="5 6">CCFEE 5817</strain>
    </source>
</reference>
<accession>A0ABR0S1L8</accession>
<feature type="compositionally biased region" description="Basic and acidic residues" evidence="3">
    <location>
        <begin position="215"/>
        <end position="225"/>
    </location>
</feature>
<comment type="subcellular location">
    <subcellularLocation>
        <location evidence="1">Nucleus</location>
    </subcellularLocation>
</comment>
<dbReference type="RefSeq" id="XP_064734828.1">
    <property type="nucleotide sequence ID" value="XM_064869331.1"/>
</dbReference>
<feature type="compositionally biased region" description="Basic and acidic residues" evidence="3">
    <location>
        <begin position="35"/>
        <end position="49"/>
    </location>
</feature>
<evidence type="ECO:0000256" key="3">
    <source>
        <dbReference type="SAM" id="MobiDB-lite"/>
    </source>
</evidence>
<dbReference type="GeneID" id="89994330"/>
<dbReference type="Proteomes" id="UP001334248">
    <property type="component" value="Unassembled WGS sequence"/>
</dbReference>
<comment type="caution">
    <text evidence="5">The sequence shown here is derived from an EMBL/GenBank/DDBJ whole genome shotgun (WGS) entry which is preliminary data.</text>
</comment>
<feature type="compositionally biased region" description="Low complexity" evidence="3">
    <location>
        <begin position="441"/>
        <end position="452"/>
    </location>
</feature>
<proteinExistence type="predicted"/>
<dbReference type="EMBL" id="JAVHJV010000001">
    <property type="protein sequence ID" value="KAK5946738.1"/>
    <property type="molecule type" value="Genomic_DNA"/>
</dbReference>
<feature type="compositionally biased region" description="Polar residues" evidence="3">
    <location>
        <begin position="228"/>
        <end position="240"/>
    </location>
</feature>
<feature type="compositionally biased region" description="Acidic residues" evidence="3">
    <location>
        <begin position="163"/>
        <end position="175"/>
    </location>
</feature>
<evidence type="ECO:0000259" key="4">
    <source>
        <dbReference type="Pfam" id="PF07808"/>
    </source>
</evidence>
<organism evidence="5 6">
    <name type="scientific">Knufia obscura</name>
    <dbReference type="NCBI Taxonomy" id="1635080"/>
    <lineage>
        <taxon>Eukaryota</taxon>
        <taxon>Fungi</taxon>
        <taxon>Dikarya</taxon>
        <taxon>Ascomycota</taxon>
        <taxon>Pezizomycotina</taxon>
        <taxon>Eurotiomycetes</taxon>
        <taxon>Chaetothyriomycetidae</taxon>
        <taxon>Chaetothyriales</taxon>
        <taxon>Trichomeriaceae</taxon>
        <taxon>Knufia</taxon>
    </lineage>
</organism>
<dbReference type="InterPro" id="IPR012916">
    <property type="entry name" value="RED_N"/>
</dbReference>
<gene>
    <name evidence="5" type="ORF">PMZ80_000881</name>
</gene>
<evidence type="ECO:0000256" key="2">
    <source>
        <dbReference type="ARBA" id="ARBA00023242"/>
    </source>
</evidence>
<feature type="region of interest" description="Disordered" evidence="3">
    <location>
        <begin position="1"/>
        <end position="92"/>
    </location>
</feature>
<feature type="compositionally biased region" description="Basic and acidic residues" evidence="3">
    <location>
        <begin position="77"/>
        <end position="92"/>
    </location>
</feature>